<reference evidence="1 2" key="1">
    <citation type="submission" date="2021-04" db="EMBL/GenBank/DDBJ databases">
        <authorList>
            <person name="Shkoporov A.N."/>
            <person name="Stockdale S.R."/>
            <person name="Guerin E."/>
            <person name="Ross R.P."/>
            <person name="Hill C."/>
        </authorList>
    </citation>
    <scope>NUCLEOTIDE SEQUENCE [LARGE SCALE GENOMIC DNA]</scope>
    <source>
        <strain evidence="2">cr49_1</strain>
    </source>
</reference>
<name>A0AAE7V3D7_9CAUD</name>
<evidence type="ECO:0000313" key="2">
    <source>
        <dbReference type="Proteomes" id="UP000827387"/>
    </source>
</evidence>
<dbReference type="EMBL" id="MZ130474">
    <property type="protein sequence ID" value="QWM89037.1"/>
    <property type="molecule type" value="Genomic_DNA"/>
</dbReference>
<dbReference type="Proteomes" id="UP000827387">
    <property type="component" value="Segment"/>
</dbReference>
<dbReference type="KEGG" id="vg:75691443"/>
<gene>
    <name evidence="1" type="primary">gp_05127</name>
</gene>
<dbReference type="RefSeq" id="YP_010358609.1">
    <property type="nucleotide sequence ID" value="NC_062764.1"/>
</dbReference>
<dbReference type="GeneID" id="75691443"/>
<evidence type="ECO:0000313" key="1">
    <source>
        <dbReference type="EMBL" id="QWM89037.1"/>
    </source>
</evidence>
<accession>A0AAE7V3D7</accession>
<sequence>MVSKDIIINKLIEFFNGKLTALSGDSQLVNVFVRPFVSRIINNNISKVDKALSLIANEEGMIDADGILNDVVDNLISSPVKEEHGMAIGNGAVEIKIPFMNKAICLDKEDIQEFRNVLKQYNV</sequence>
<organism evidence="1 2">
    <name type="scientific">uncultured phage cr49_1</name>
    <dbReference type="NCBI Taxonomy" id="2986402"/>
    <lineage>
        <taxon>Viruses</taxon>
        <taxon>Duplodnaviria</taxon>
        <taxon>Heunggongvirae</taxon>
        <taxon>Uroviricota</taxon>
        <taxon>Caudoviricetes</taxon>
        <taxon>Crassvirales</taxon>
        <taxon>Intestiviridae</taxon>
        <taxon>Crudevirinae</taxon>
        <taxon>Diorhovirus</taxon>
        <taxon>Diorhovirus copri</taxon>
    </lineage>
</organism>
<proteinExistence type="predicted"/>
<keyword evidence="2" id="KW-1185">Reference proteome</keyword>
<protein>
    <submittedName>
        <fullName evidence="1">Uncharacterized protein</fullName>
    </submittedName>
</protein>